<reference evidence="2 3" key="1">
    <citation type="submission" date="2020-07" db="EMBL/GenBank/DDBJ databases">
        <title>Genomic Encyclopedia of Type Strains, Phase IV (KMG-V): Genome sequencing to study the core and pangenomes of soil and plant-associated prokaryotes.</title>
        <authorList>
            <person name="Whitman W."/>
        </authorList>
    </citation>
    <scope>NUCLEOTIDE SEQUENCE [LARGE SCALE GENOMIC DNA]</scope>
    <source>
        <strain evidence="2 3">RH2WT43</strain>
    </source>
</reference>
<feature type="chain" id="PRO_5032824761" description="DUF2135 domain-containing protein" evidence="1">
    <location>
        <begin position="22"/>
        <end position="153"/>
    </location>
</feature>
<dbReference type="Proteomes" id="UP000550401">
    <property type="component" value="Unassembled WGS sequence"/>
</dbReference>
<feature type="signal peptide" evidence="1">
    <location>
        <begin position="1"/>
        <end position="21"/>
    </location>
</feature>
<organism evidence="2 3">
    <name type="scientific">Dokdonella fugitiva</name>
    <dbReference type="NCBI Taxonomy" id="328517"/>
    <lineage>
        <taxon>Bacteria</taxon>
        <taxon>Pseudomonadati</taxon>
        <taxon>Pseudomonadota</taxon>
        <taxon>Gammaproteobacteria</taxon>
        <taxon>Lysobacterales</taxon>
        <taxon>Rhodanobacteraceae</taxon>
        <taxon>Dokdonella</taxon>
    </lineage>
</organism>
<evidence type="ECO:0000313" key="2">
    <source>
        <dbReference type="EMBL" id="MBA8889501.1"/>
    </source>
</evidence>
<protein>
    <recommendedName>
        <fullName evidence="4">DUF2135 domain-containing protein</fullName>
    </recommendedName>
</protein>
<comment type="caution">
    <text evidence="2">The sequence shown here is derived from an EMBL/GenBank/DDBJ whole genome shotgun (WGS) entry which is preliminary data.</text>
</comment>
<dbReference type="RefSeq" id="WP_182532547.1">
    <property type="nucleotide sequence ID" value="NZ_JACGXL010000007.1"/>
</dbReference>
<proteinExistence type="predicted"/>
<dbReference type="EMBL" id="JACGXL010000007">
    <property type="protein sequence ID" value="MBA8889501.1"/>
    <property type="molecule type" value="Genomic_DNA"/>
</dbReference>
<evidence type="ECO:0000313" key="3">
    <source>
        <dbReference type="Proteomes" id="UP000550401"/>
    </source>
</evidence>
<sequence length="153" mass="16307">MMKRRTALLLACLLHVQGARAFFDRPWITPASPLASEPVSVGVHGGGCDAIAERAGFRQVTQVGNAIRILEYGHHWDFQEFCIYDPATVTHRIGTFPPGEYTLTVELIHNDGVPAPVVATLGVLAFTVSGQTVLASAVPATTARGSSVLLILS</sequence>
<dbReference type="AlphaFoldDB" id="A0A839FBI9"/>
<evidence type="ECO:0008006" key="4">
    <source>
        <dbReference type="Google" id="ProtNLM"/>
    </source>
</evidence>
<gene>
    <name evidence="2" type="ORF">FHW12_003747</name>
</gene>
<name>A0A839FBI9_9GAMM</name>
<keyword evidence="1" id="KW-0732">Signal</keyword>
<keyword evidence="3" id="KW-1185">Reference proteome</keyword>
<accession>A0A839FBI9</accession>
<evidence type="ECO:0000256" key="1">
    <source>
        <dbReference type="SAM" id="SignalP"/>
    </source>
</evidence>